<organism evidence="1 2">
    <name type="scientific">Mastigocoleus testarum BC008</name>
    <dbReference type="NCBI Taxonomy" id="371196"/>
    <lineage>
        <taxon>Bacteria</taxon>
        <taxon>Bacillati</taxon>
        <taxon>Cyanobacteriota</taxon>
        <taxon>Cyanophyceae</taxon>
        <taxon>Nostocales</taxon>
        <taxon>Hapalosiphonaceae</taxon>
        <taxon>Mastigocoleus</taxon>
    </lineage>
</organism>
<protein>
    <submittedName>
        <fullName evidence="1">Uncharacterized protein</fullName>
    </submittedName>
</protein>
<sequence length="78" mass="9008">MLPVITQEQHIEWGTSKDFSWWHTIVDTLRKILVQNSIELYNKNAKVINYEYAIICGTRIVKPTGEVPQADFPTSPFS</sequence>
<dbReference type="EMBL" id="LMTZ01000096">
    <property type="protein sequence ID" value="KST66521.1"/>
    <property type="molecule type" value="Genomic_DNA"/>
</dbReference>
<accession>A0A0V7ZPP2</accession>
<keyword evidence="2" id="KW-1185">Reference proteome</keyword>
<evidence type="ECO:0000313" key="2">
    <source>
        <dbReference type="Proteomes" id="UP000053372"/>
    </source>
</evidence>
<dbReference type="AlphaFoldDB" id="A0A0V7ZPP2"/>
<reference evidence="1 2" key="1">
    <citation type="journal article" date="2015" name="Genome Announc.">
        <title>Draft Genome of the Euendolithic (true boring) Cyanobacterium Mastigocoleus testarum strain BC008.</title>
        <authorList>
            <person name="Guida B.S."/>
            <person name="Garcia-Pichel F."/>
        </authorList>
    </citation>
    <scope>NUCLEOTIDE SEQUENCE [LARGE SCALE GENOMIC DNA]</scope>
    <source>
        <strain evidence="1 2">BC008</strain>
    </source>
</reference>
<gene>
    <name evidence="1" type="ORF">BC008_43105</name>
</gene>
<evidence type="ECO:0000313" key="1">
    <source>
        <dbReference type="EMBL" id="KST66521.1"/>
    </source>
</evidence>
<name>A0A0V7ZPP2_9CYAN</name>
<proteinExistence type="predicted"/>
<comment type="caution">
    <text evidence="1">The sequence shown here is derived from an EMBL/GenBank/DDBJ whole genome shotgun (WGS) entry which is preliminary data.</text>
</comment>
<dbReference type="Proteomes" id="UP000053372">
    <property type="component" value="Unassembled WGS sequence"/>
</dbReference>